<dbReference type="EMBL" id="OFSQ01000001">
    <property type="protein sequence ID" value="SOY41360.1"/>
    <property type="molecule type" value="Genomic_DNA"/>
</dbReference>
<reference evidence="2" key="1">
    <citation type="submission" date="2018-01" db="EMBL/GenBank/DDBJ databases">
        <authorList>
            <person name="Clerissi C."/>
        </authorList>
    </citation>
    <scope>NUCLEOTIDE SEQUENCE</scope>
    <source>
        <strain evidence="2">Cupriavidus sp. LMG 19464</strain>
    </source>
</reference>
<gene>
    <name evidence="2" type="ORF">CBM2587_A10300</name>
</gene>
<protein>
    <submittedName>
        <fullName evidence="2">Uncharacterized protein</fullName>
    </submittedName>
</protein>
<accession>A0A375BCP3</accession>
<dbReference type="AlphaFoldDB" id="A0A375BCP3"/>
<feature type="region of interest" description="Disordered" evidence="1">
    <location>
        <begin position="1"/>
        <end position="22"/>
    </location>
</feature>
<dbReference type="Proteomes" id="UP000256780">
    <property type="component" value="Chromosome CBM2587_a"/>
</dbReference>
<evidence type="ECO:0000313" key="2">
    <source>
        <dbReference type="EMBL" id="SOY41360.1"/>
    </source>
</evidence>
<proteinExistence type="predicted"/>
<comment type="caution">
    <text evidence="2">The sequence shown here is derived from an EMBL/GenBank/DDBJ whole genome shotgun (WGS) entry which is preliminary data.</text>
</comment>
<sequence>MFDVTWGEPPAGRGLHRPASQP</sequence>
<evidence type="ECO:0000256" key="1">
    <source>
        <dbReference type="SAM" id="MobiDB-lite"/>
    </source>
</evidence>
<name>A0A375BCP3_9BURK</name>
<organism evidence="2">
    <name type="scientific">Cupriavidus taiwanensis</name>
    <dbReference type="NCBI Taxonomy" id="164546"/>
    <lineage>
        <taxon>Bacteria</taxon>
        <taxon>Pseudomonadati</taxon>
        <taxon>Pseudomonadota</taxon>
        <taxon>Betaproteobacteria</taxon>
        <taxon>Burkholderiales</taxon>
        <taxon>Burkholderiaceae</taxon>
        <taxon>Cupriavidus</taxon>
    </lineage>
</organism>